<dbReference type="EMBL" id="MJLZ01000058">
    <property type="protein sequence ID" value="RLM18811.1"/>
    <property type="molecule type" value="Genomic_DNA"/>
</dbReference>
<evidence type="ECO:0000313" key="1">
    <source>
        <dbReference type="EMBL" id="RLM18811.1"/>
    </source>
</evidence>
<accession>A0A421DJI8</accession>
<dbReference type="Proteomes" id="UP000285648">
    <property type="component" value="Unassembled WGS sequence"/>
</dbReference>
<organism evidence="1 2">
    <name type="scientific">Brenneria alni</name>
    <dbReference type="NCBI Taxonomy" id="71656"/>
    <lineage>
        <taxon>Bacteria</taxon>
        <taxon>Pseudomonadati</taxon>
        <taxon>Pseudomonadota</taxon>
        <taxon>Gammaproteobacteria</taxon>
        <taxon>Enterobacterales</taxon>
        <taxon>Pectobacteriaceae</taxon>
        <taxon>Brenneria</taxon>
    </lineage>
</organism>
<dbReference type="AlphaFoldDB" id="A0A421DJI8"/>
<keyword evidence="2" id="KW-1185">Reference proteome</keyword>
<proteinExistence type="predicted"/>
<gene>
    <name evidence="1" type="ORF">BIY29_17640</name>
</gene>
<name>A0A421DJI8_9GAMM</name>
<comment type="caution">
    <text evidence="1">The sequence shown here is derived from an EMBL/GenBank/DDBJ whole genome shotgun (WGS) entry which is preliminary data.</text>
</comment>
<reference evidence="1 2" key="1">
    <citation type="submission" date="2016-09" db="EMBL/GenBank/DDBJ databases">
        <authorList>
            <person name="Doonan J."/>
            <person name="Pachebat J.A."/>
            <person name="Golyshin P.N."/>
            <person name="Denman S."/>
            <person name="Mcdonald J.E."/>
        </authorList>
    </citation>
    <scope>NUCLEOTIDE SEQUENCE [LARGE SCALE GENOMIC DNA]</scope>
    <source>
        <strain evidence="1 2">NCPPB 3934</strain>
    </source>
</reference>
<protein>
    <submittedName>
        <fullName evidence="1">Uncharacterized protein</fullName>
    </submittedName>
</protein>
<sequence>MFIALQITTDRVRILKHLLAEELEGYMVRVTSGRNLSQHFHAKYLTEVSERYGEIEHGWNIMVKNQRGFFTGNKHVKALFTVKDELVK</sequence>
<evidence type="ECO:0000313" key="2">
    <source>
        <dbReference type="Proteomes" id="UP000285648"/>
    </source>
</evidence>